<dbReference type="Gene3D" id="3.40.1700.10">
    <property type="entry name" value="DNA integrity scanning protein, DisA, N-terminal domain"/>
    <property type="match status" value="1"/>
</dbReference>
<evidence type="ECO:0000259" key="7">
    <source>
        <dbReference type="PROSITE" id="PS51794"/>
    </source>
</evidence>
<keyword evidence="5" id="KW-0067">ATP-binding</keyword>
<dbReference type="RefSeq" id="WP_185694633.1">
    <property type="nucleotide sequence ID" value="NZ_JACHVA010000138.1"/>
</dbReference>
<evidence type="ECO:0000256" key="1">
    <source>
        <dbReference type="ARBA" id="ARBA00000877"/>
    </source>
</evidence>
<dbReference type="SUPFAM" id="SSF143597">
    <property type="entry name" value="YojJ-like"/>
    <property type="match status" value="1"/>
</dbReference>
<dbReference type="AlphaFoldDB" id="A0A7X1B208"/>
<comment type="caution">
    <text evidence="8">The sequence shown here is derived from an EMBL/GenBank/DDBJ whole genome shotgun (WGS) entry which is preliminary data.</text>
</comment>
<dbReference type="GO" id="GO:0106408">
    <property type="term" value="F:diadenylate cyclase activity"/>
    <property type="evidence" value="ECO:0007669"/>
    <property type="project" value="UniProtKB-EC"/>
</dbReference>
<feature type="domain" description="PTS EIIA type-2" evidence="6">
    <location>
        <begin position="1"/>
        <end position="149"/>
    </location>
</feature>
<dbReference type="Proteomes" id="UP000525652">
    <property type="component" value="Unassembled WGS sequence"/>
</dbReference>
<dbReference type="InterPro" id="IPR003390">
    <property type="entry name" value="DNA_integrity_scan_DisA_N"/>
</dbReference>
<dbReference type="GO" id="GO:0005524">
    <property type="term" value="F:ATP binding"/>
    <property type="evidence" value="ECO:0007669"/>
    <property type="project" value="UniProtKB-KW"/>
</dbReference>
<dbReference type="InterPro" id="IPR002178">
    <property type="entry name" value="PTS_EIIA_type-2_dom"/>
</dbReference>
<dbReference type="InterPro" id="IPR048544">
    <property type="entry name" value="DacZ_P"/>
</dbReference>
<keyword evidence="3" id="KW-0548">Nucleotidyltransferase</keyword>
<evidence type="ECO:0000256" key="4">
    <source>
        <dbReference type="ARBA" id="ARBA00022741"/>
    </source>
</evidence>
<dbReference type="PANTHER" id="PTHR34185">
    <property type="entry name" value="DIADENYLATE CYCLASE"/>
    <property type="match status" value="1"/>
</dbReference>
<evidence type="ECO:0000313" key="9">
    <source>
        <dbReference type="Proteomes" id="UP000525652"/>
    </source>
</evidence>
<dbReference type="InterPro" id="IPR050338">
    <property type="entry name" value="DisA"/>
</dbReference>
<gene>
    <name evidence="8" type="ORF">H5P30_19710</name>
</gene>
<dbReference type="EMBL" id="JACHVA010000138">
    <property type="protein sequence ID" value="MBC2604014.1"/>
    <property type="molecule type" value="Genomic_DNA"/>
</dbReference>
<keyword evidence="9" id="KW-1185">Reference proteome</keyword>
<keyword evidence="2" id="KW-0808">Transferase</keyword>
<dbReference type="SUPFAM" id="SSF55804">
    <property type="entry name" value="Phoshotransferase/anion transport protein"/>
    <property type="match status" value="1"/>
</dbReference>
<dbReference type="GO" id="GO:0004016">
    <property type="term" value="F:adenylate cyclase activity"/>
    <property type="evidence" value="ECO:0007669"/>
    <property type="project" value="TreeGrafter"/>
</dbReference>
<evidence type="ECO:0000256" key="2">
    <source>
        <dbReference type="ARBA" id="ARBA00022679"/>
    </source>
</evidence>
<dbReference type="PROSITE" id="PS51094">
    <property type="entry name" value="PTS_EIIA_TYPE_2"/>
    <property type="match status" value="1"/>
</dbReference>
<dbReference type="InterPro" id="IPR014499">
    <property type="entry name" value="DAC_DacZ"/>
</dbReference>
<evidence type="ECO:0000256" key="3">
    <source>
        <dbReference type="ARBA" id="ARBA00022695"/>
    </source>
</evidence>
<dbReference type="Pfam" id="PF21755">
    <property type="entry name" value="DacZ_P"/>
    <property type="match status" value="1"/>
</dbReference>
<dbReference type="PANTHER" id="PTHR34185:SF1">
    <property type="entry name" value="DIADENYLATE CYCLASE"/>
    <property type="match status" value="1"/>
</dbReference>
<organism evidence="8 9">
    <name type="scientific">Puniceicoccus vermicola</name>
    <dbReference type="NCBI Taxonomy" id="388746"/>
    <lineage>
        <taxon>Bacteria</taxon>
        <taxon>Pseudomonadati</taxon>
        <taxon>Verrucomicrobiota</taxon>
        <taxon>Opitutia</taxon>
        <taxon>Puniceicoccales</taxon>
        <taxon>Puniceicoccaceae</taxon>
        <taxon>Puniceicoccus</taxon>
    </lineage>
</organism>
<reference evidence="8 9" key="1">
    <citation type="submission" date="2020-07" db="EMBL/GenBank/DDBJ databases">
        <authorList>
            <person name="Feng X."/>
        </authorList>
    </citation>
    <scope>NUCLEOTIDE SEQUENCE [LARGE SCALE GENOMIC DNA]</scope>
    <source>
        <strain evidence="8 9">JCM14086</strain>
    </source>
</reference>
<feature type="domain" description="DAC" evidence="7">
    <location>
        <begin position="284"/>
        <end position="445"/>
    </location>
</feature>
<dbReference type="PROSITE" id="PS51794">
    <property type="entry name" value="DAC"/>
    <property type="match status" value="1"/>
</dbReference>
<sequence length="451" mass="49784">MHLERFITKSRIVEITSKDLLGALEELLSVCDVEELEQYGKKKLLKELLDREHTITTNLGNGVALPHVRVPMKRRYIMAIGRCPEGLTYDGSDDYRDVKLVLLLLASENARNYLNALAAIAGVFQDKRVVERLMMPGTLNDFRTDIKATLGGDPQMPRQKPTRINRLILREAEKIAMSARCRSVLIFGDTFAGGVELTRSFKDLKTILVTQAGAETVEDGGKVTEFLPIRSFSHHRMSQLRSAILIGLTRGIFEPDELICCVGGLPQSNRFDSILVVDVAREFQTLFSDKSHTLPPSLRPEVMERVLAIAMELGLEGREGKKVGCLFVLGDTQKVLEYSKPLVLNPFYGYREEDRNVLNPFMDETVKEFSSIDGAFIIRGNGVIEAAGTLLRAPEYPDLPGGLGARHAAAAAITKSTRSLAIVVSESTGQVTLFSHGDMVSLLGHPVGGNF</sequence>
<name>A0A7X1B208_9BACT</name>
<dbReference type="InterPro" id="IPR016152">
    <property type="entry name" value="PTrfase/Anion_transptr"/>
</dbReference>
<dbReference type="HAMAP" id="MF_00840">
    <property type="entry name" value="DacZ"/>
    <property type="match status" value="1"/>
</dbReference>
<evidence type="ECO:0000259" key="6">
    <source>
        <dbReference type="PROSITE" id="PS51094"/>
    </source>
</evidence>
<comment type="catalytic activity">
    <reaction evidence="1">
        <text>2 ATP = 3',3'-c-di-AMP + 2 diphosphate</text>
        <dbReference type="Rhea" id="RHEA:35655"/>
        <dbReference type="ChEBI" id="CHEBI:30616"/>
        <dbReference type="ChEBI" id="CHEBI:33019"/>
        <dbReference type="ChEBI" id="CHEBI:71500"/>
        <dbReference type="EC" id="2.7.7.85"/>
    </reaction>
</comment>
<evidence type="ECO:0000313" key="8">
    <source>
        <dbReference type="EMBL" id="MBC2604014.1"/>
    </source>
</evidence>
<accession>A0A7X1B208</accession>
<protein>
    <submittedName>
        <fullName evidence="8">DNA integrity scanning protein DisA nucleotide-binding domain protein</fullName>
    </submittedName>
</protein>
<dbReference type="InterPro" id="IPR036888">
    <property type="entry name" value="DNA_integrity_DisA_N_sf"/>
</dbReference>
<dbReference type="Gene3D" id="3.40.930.10">
    <property type="entry name" value="Mannitol-specific EII, Chain A"/>
    <property type="match status" value="1"/>
</dbReference>
<evidence type="ECO:0000256" key="5">
    <source>
        <dbReference type="ARBA" id="ARBA00022840"/>
    </source>
</evidence>
<keyword evidence="4" id="KW-0547">Nucleotide-binding</keyword>
<dbReference type="Pfam" id="PF00359">
    <property type="entry name" value="PTS_EIIA_2"/>
    <property type="match status" value="1"/>
</dbReference>
<proteinExistence type="inferred from homology"/>
<dbReference type="Pfam" id="PF02457">
    <property type="entry name" value="DAC"/>
    <property type="match status" value="1"/>
</dbReference>